<feature type="transmembrane region" description="Helical" evidence="7">
    <location>
        <begin position="475"/>
        <end position="498"/>
    </location>
</feature>
<sequence length="702" mass="77378">MQTEQTDADKNNPDNKPLEGNADFKGPGANRGCIKTCPTEDNFEEFYCKYSAQKKINDQVALAELEAEGSGAVVASAMYVSYVTSYECMPVMATRDYLGYCVPELAIAAATAAASAALNGQMRKKCQTDDTTEYPVAEDNAGGQHDGDKAYWKDVESPINCTAPRLGIEVTADFLDPASEDGFFDRISADMYTAQSVILGFGLGVAMVMGFAYLFFIRLPGVLSMLIWGLLFCVFACFMGLGGYMYMTSKKWLDEATTTTMTVENEDGTTSEEEVVTDGPHSQAEIDGTLYIGYFFAGLGGCWALFICCIRKRIILAIGCVKEAAKAMQAMPVITIYPVFQVIGVLLFLIPWLVYVTFLASSGDVKVSCIKMSASGMLDQANSAYQMAEAASEGETYEEEATCEEGDLLYKTMAYNTNTKFAGLYLLFCWFWTSQFVIAAGQLVVAMSVSMWYFTKDKKTVGNGTFFKAAKSAMWYHMGTAAFGSLIIAIIKTIRAVVAYLQKKAAKSKNKILVAVLCAIQCYMWCLEKCMKFLNKNAYIQTAIFGYSFCKAARKAFFLILRNILRIAALAIVSEFVLILGKLFIMTGTTVLAYMMMEQNFEGQINYLWWPTLLTCFVSYFTAEMFNEVFGMAISTILQCFVADEEMFKPEERFAEGDLATTVSKINKQHAANEGGAAIHPESNNASSDKYEAKPEAGEELP</sequence>
<accession>A0ABQ6M775</accession>
<reference evidence="9 10" key="1">
    <citation type="journal article" date="2023" name="Commun. Biol.">
        <title>Genome analysis of Parmales, the sister group of diatoms, reveals the evolutionary specialization of diatoms from phago-mixotrophs to photoautotrophs.</title>
        <authorList>
            <person name="Ban H."/>
            <person name="Sato S."/>
            <person name="Yoshikawa S."/>
            <person name="Yamada K."/>
            <person name="Nakamura Y."/>
            <person name="Ichinomiya M."/>
            <person name="Sato N."/>
            <person name="Blanc-Mathieu R."/>
            <person name="Endo H."/>
            <person name="Kuwata A."/>
            <person name="Ogata H."/>
        </authorList>
    </citation>
    <scope>NUCLEOTIDE SEQUENCE [LARGE SCALE GENOMIC DNA]</scope>
</reference>
<evidence type="ECO:0000256" key="6">
    <source>
        <dbReference type="ARBA" id="ARBA00023180"/>
    </source>
</evidence>
<proteinExistence type="inferred from homology"/>
<dbReference type="PANTHER" id="PTHR12385:SF14">
    <property type="entry name" value="CHOLINE TRANSPORTER-LIKE 2"/>
    <property type="match status" value="1"/>
</dbReference>
<evidence type="ECO:0000256" key="2">
    <source>
        <dbReference type="ARBA" id="ARBA00007168"/>
    </source>
</evidence>
<evidence type="ECO:0000313" key="10">
    <source>
        <dbReference type="Proteomes" id="UP001165060"/>
    </source>
</evidence>
<evidence type="ECO:0000256" key="4">
    <source>
        <dbReference type="ARBA" id="ARBA00022989"/>
    </source>
</evidence>
<feature type="transmembrane region" description="Helical" evidence="7">
    <location>
        <begin position="223"/>
        <end position="247"/>
    </location>
</feature>
<dbReference type="PANTHER" id="PTHR12385">
    <property type="entry name" value="CHOLINE TRANSPORTER-LIKE (SLC FAMILY 44)"/>
    <property type="match status" value="1"/>
</dbReference>
<feature type="compositionally biased region" description="Basic and acidic residues" evidence="8">
    <location>
        <begin position="7"/>
        <end position="17"/>
    </location>
</feature>
<organism evidence="9 10">
    <name type="scientific">Tetraparma gracilis</name>
    <dbReference type="NCBI Taxonomy" id="2962635"/>
    <lineage>
        <taxon>Eukaryota</taxon>
        <taxon>Sar</taxon>
        <taxon>Stramenopiles</taxon>
        <taxon>Ochrophyta</taxon>
        <taxon>Bolidophyceae</taxon>
        <taxon>Parmales</taxon>
        <taxon>Triparmaceae</taxon>
        <taxon>Tetraparma</taxon>
    </lineage>
</organism>
<comment type="caution">
    <text evidence="9">The sequence shown here is derived from an EMBL/GenBank/DDBJ whole genome shotgun (WGS) entry which is preliminary data.</text>
</comment>
<evidence type="ECO:0000256" key="7">
    <source>
        <dbReference type="RuleBase" id="RU368066"/>
    </source>
</evidence>
<evidence type="ECO:0000256" key="8">
    <source>
        <dbReference type="SAM" id="MobiDB-lite"/>
    </source>
</evidence>
<feature type="transmembrane region" description="Helical" evidence="7">
    <location>
        <begin position="291"/>
        <end position="310"/>
    </location>
</feature>
<dbReference type="Proteomes" id="UP001165060">
    <property type="component" value="Unassembled WGS sequence"/>
</dbReference>
<feature type="transmembrane region" description="Helical" evidence="7">
    <location>
        <begin position="197"/>
        <end position="216"/>
    </location>
</feature>
<feature type="transmembrane region" description="Helical" evidence="7">
    <location>
        <begin position="331"/>
        <end position="354"/>
    </location>
</feature>
<evidence type="ECO:0000256" key="5">
    <source>
        <dbReference type="ARBA" id="ARBA00023136"/>
    </source>
</evidence>
<keyword evidence="3 7" id="KW-0812">Transmembrane</keyword>
<feature type="transmembrane region" description="Helical" evidence="7">
    <location>
        <begin position="510"/>
        <end position="527"/>
    </location>
</feature>
<keyword evidence="10" id="KW-1185">Reference proteome</keyword>
<feature type="region of interest" description="Disordered" evidence="8">
    <location>
        <begin position="671"/>
        <end position="702"/>
    </location>
</feature>
<keyword evidence="5 7" id="KW-0472">Membrane</keyword>
<evidence type="ECO:0000313" key="9">
    <source>
        <dbReference type="EMBL" id="GMI20916.1"/>
    </source>
</evidence>
<comment type="subcellular location">
    <subcellularLocation>
        <location evidence="7">Cell membrane</location>
        <topology evidence="7">Multi-pass membrane protein</topology>
    </subcellularLocation>
    <subcellularLocation>
        <location evidence="1">Membrane</location>
        <topology evidence="1">Multi-pass membrane protein</topology>
    </subcellularLocation>
</comment>
<feature type="transmembrane region" description="Helical" evidence="7">
    <location>
        <begin position="605"/>
        <end position="623"/>
    </location>
</feature>
<dbReference type="InterPro" id="IPR007603">
    <property type="entry name" value="Choline_transptr-like"/>
</dbReference>
<evidence type="ECO:0000256" key="3">
    <source>
        <dbReference type="ARBA" id="ARBA00022692"/>
    </source>
</evidence>
<keyword evidence="4 7" id="KW-1133">Transmembrane helix</keyword>
<feature type="region of interest" description="Disordered" evidence="8">
    <location>
        <begin position="1"/>
        <end position="24"/>
    </location>
</feature>
<comment type="function">
    <text evidence="7">Choline transporter.</text>
</comment>
<feature type="transmembrane region" description="Helical" evidence="7">
    <location>
        <begin position="425"/>
        <end position="454"/>
    </location>
</feature>
<feature type="transmembrane region" description="Helical" evidence="7">
    <location>
        <begin position="564"/>
        <end position="585"/>
    </location>
</feature>
<evidence type="ECO:0000256" key="1">
    <source>
        <dbReference type="ARBA" id="ARBA00004141"/>
    </source>
</evidence>
<protein>
    <recommendedName>
        <fullName evidence="7">Choline transporter-like protein</fullName>
    </recommendedName>
</protein>
<name>A0ABQ6M775_9STRA</name>
<feature type="compositionally biased region" description="Basic and acidic residues" evidence="8">
    <location>
        <begin position="689"/>
        <end position="702"/>
    </location>
</feature>
<gene>
    <name evidence="9" type="ORF">TeGR_g11602</name>
</gene>
<dbReference type="EMBL" id="BRYB01002517">
    <property type="protein sequence ID" value="GMI20916.1"/>
    <property type="molecule type" value="Genomic_DNA"/>
</dbReference>
<keyword evidence="6" id="KW-0325">Glycoprotein</keyword>
<comment type="similarity">
    <text evidence="2 7">Belongs to the CTL (choline transporter-like) family.</text>
</comment>
<dbReference type="Pfam" id="PF04515">
    <property type="entry name" value="Choline_transpo"/>
    <property type="match status" value="1"/>
</dbReference>